<reference evidence="3 4" key="1">
    <citation type="submission" date="2024-05" db="EMBL/GenBank/DDBJ databases">
        <authorList>
            <person name="Wallberg A."/>
        </authorList>
    </citation>
    <scope>NUCLEOTIDE SEQUENCE [LARGE SCALE GENOMIC DNA]</scope>
</reference>
<dbReference type="AlphaFoldDB" id="A0AAV2SBH6"/>
<accession>A0AAV2SBH6</accession>
<evidence type="ECO:0000256" key="1">
    <source>
        <dbReference type="SAM" id="MobiDB-lite"/>
    </source>
</evidence>
<sequence length="114" mass="12812">MCCVMFMGFIGFSLVICSIFMLAFPQQWDKEFWNHFDRDYSPIVIPMLSLGSIGALLAIISCCLCIIAKINRDKQRSQEATAPYSEPFTEAENSPEHVYSGQIQPAVWQPALSA</sequence>
<name>A0AAV2SBH6_MEGNR</name>
<proteinExistence type="predicted"/>
<organism evidence="3 4">
    <name type="scientific">Meganyctiphanes norvegica</name>
    <name type="common">Northern krill</name>
    <name type="synonym">Thysanopoda norvegica</name>
    <dbReference type="NCBI Taxonomy" id="48144"/>
    <lineage>
        <taxon>Eukaryota</taxon>
        <taxon>Metazoa</taxon>
        <taxon>Ecdysozoa</taxon>
        <taxon>Arthropoda</taxon>
        <taxon>Crustacea</taxon>
        <taxon>Multicrustacea</taxon>
        <taxon>Malacostraca</taxon>
        <taxon>Eumalacostraca</taxon>
        <taxon>Eucarida</taxon>
        <taxon>Euphausiacea</taxon>
        <taxon>Euphausiidae</taxon>
        <taxon>Meganyctiphanes</taxon>
    </lineage>
</organism>
<keyword evidence="2" id="KW-1133">Transmembrane helix</keyword>
<protein>
    <recommendedName>
        <fullName evidence="5">Transmembrane protein</fullName>
    </recommendedName>
</protein>
<feature type="non-terminal residue" evidence="3">
    <location>
        <position position="114"/>
    </location>
</feature>
<comment type="caution">
    <text evidence="3">The sequence shown here is derived from an EMBL/GenBank/DDBJ whole genome shotgun (WGS) entry which is preliminary data.</text>
</comment>
<evidence type="ECO:0000313" key="4">
    <source>
        <dbReference type="Proteomes" id="UP001497623"/>
    </source>
</evidence>
<keyword evidence="2" id="KW-0812">Transmembrane</keyword>
<feature type="transmembrane region" description="Helical" evidence="2">
    <location>
        <begin position="44"/>
        <end position="68"/>
    </location>
</feature>
<keyword evidence="4" id="KW-1185">Reference proteome</keyword>
<keyword evidence="2" id="KW-0472">Membrane</keyword>
<feature type="transmembrane region" description="Helical" evidence="2">
    <location>
        <begin position="5"/>
        <end position="24"/>
    </location>
</feature>
<gene>
    <name evidence="3" type="ORF">MNOR_LOCUS35525</name>
</gene>
<dbReference type="Proteomes" id="UP001497623">
    <property type="component" value="Unassembled WGS sequence"/>
</dbReference>
<evidence type="ECO:0000256" key="2">
    <source>
        <dbReference type="SAM" id="Phobius"/>
    </source>
</evidence>
<evidence type="ECO:0008006" key="5">
    <source>
        <dbReference type="Google" id="ProtNLM"/>
    </source>
</evidence>
<feature type="region of interest" description="Disordered" evidence="1">
    <location>
        <begin position="73"/>
        <end position="100"/>
    </location>
</feature>
<dbReference type="EMBL" id="CAXKWB010059687">
    <property type="protein sequence ID" value="CAL4182159.1"/>
    <property type="molecule type" value="Genomic_DNA"/>
</dbReference>
<evidence type="ECO:0000313" key="3">
    <source>
        <dbReference type="EMBL" id="CAL4182159.1"/>
    </source>
</evidence>